<gene>
    <name evidence="5" type="ORF">ELQ90_00405</name>
</gene>
<dbReference type="SUPFAM" id="SSF46785">
    <property type="entry name" value="Winged helix' DNA-binding domain"/>
    <property type="match status" value="1"/>
</dbReference>
<protein>
    <submittedName>
        <fullName evidence="5">GntR family transcriptional regulator</fullName>
    </submittedName>
</protein>
<dbReference type="RefSeq" id="WP_128493305.1">
    <property type="nucleotide sequence ID" value="NZ_RZNB01000001.1"/>
</dbReference>
<dbReference type="GO" id="GO:0003677">
    <property type="term" value="F:DNA binding"/>
    <property type="evidence" value="ECO:0007669"/>
    <property type="project" value="UniProtKB-KW"/>
</dbReference>
<evidence type="ECO:0000256" key="3">
    <source>
        <dbReference type="ARBA" id="ARBA00023163"/>
    </source>
</evidence>
<organism evidence="5 6">
    <name type="scientific">Labedella phragmitis</name>
    <dbReference type="NCBI Taxonomy" id="2498849"/>
    <lineage>
        <taxon>Bacteria</taxon>
        <taxon>Bacillati</taxon>
        <taxon>Actinomycetota</taxon>
        <taxon>Actinomycetes</taxon>
        <taxon>Micrococcales</taxon>
        <taxon>Microbacteriaceae</taxon>
        <taxon>Labedella</taxon>
    </lineage>
</organism>
<keyword evidence="6" id="KW-1185">Reference proteome</keyword>
<accession>A0A444PX52</accession>
<dbReference type="Proteomes" id="UP000288547">
    <property type="component" value="Unassembled WGS sequence"/>
</dbReference>
<reference evidence="5 6" key="1">
    <citation type="submission" date="2018-12" db="EMBL/GenBank/DDBJ databases">
        <authorList>
            <person name="Li F."/>
        </authorList>
    </citation>
    <scope>NUCLEOTIDE SEQUENCE [LARGE SCALE GENOMIC DNA]</scope>
    <source>
        <strain evidence="5 6">11W25H-1</strain>
    </source>
</reference>
<keyword evidence="1" id="KW-0805">Transcription regulation</keyword>
<evidence type="ECO:0000259" key="4">
    <source>
        <dbReference type="PROSITE" id="PS50949"/>
    </source>
</evidence>
<dbReference type="InterPro" id="IPR036388">
    <property type="entry name" value="WH-like_DNA-bd_sf"/>
</dbReference>
<name>A0A444PX52_9MICO</name>
<dbReference type="Gene3D" id="1.20.120.530">
    <property type="entry name" value="GntR ligand-binding domain-like"/>
    <property type="match status" value="1"/>
</dbReference>
<dbReference type="InterPro" id="IPR000524">
    <property type="entry name" value="Tscrpt_reg_HTH_GntR"/>
</dbReference>
<dbReference type="SMART" id="SM00345">
    <property type="entry name" value="HTH_GNTR"/>
    <property type="match status" value="1"/>
</dbReference>
<evidence type="ECO:0000256" key="1">
    <source>
        <dbReference type="ARBA" id="ARBA00023015"/>
    </source>
</evidence>
<dbReference type="PRINTS" id="PR00035">
    <property type="entry name" value="HTHGNTR"/>
</dbReference>
<evidence type="ECO:0000313" key="6">
    <source>
        <dbReference type="Proteomes" id="UP000288547"/>
    </source>
</evidence>
<dbReference type="InterPro" id="IPR008920">
    <property type="entry name" value="TF_FadR/GntR_C"/>
</dbReference>
<dbReference type="Gene3D" id="1.10.10.10">
    <property type="entry name" value="Winged helix-like DNA-binding domain superfamily/Winged helix DNA-binding domain"/>
    <property type="match status" value="1"/>
</dbReference>
<keyword evidence="2" id="KW-0238">DNA-binding</keyword>
<proteinExistence type="predicted"/>
<dbReference type="CDD" id="cd07377">
    <property type="entry name" value="WHTH_GntR"/>
    <property type="match status" value="1"/>
</dbReference>
<sequence>MLDNSLAEPWSFPPLGRTAAPVREQVVAALRQAILDFQLKPGQRLVERELIESMGVSRTTVREALSVLTSEGLVAVVPQRGAHVAAPSLDDAEDLYDVRASLESLVVRRFVERATDEQVARLSSTVDGMAALLERESPEDEDDYSAVEIREFLAAKDVFYDVLVEGAQSASLTQLLESIQARVRVLRVTSLATRHRLPAVVTEMREIVAAIAARNSDRAARLLTEHIETAARLALRTLRDNA</sequence>
<dbReference type="SMART" id="SM00895">
    <property type="entry name" value="FCD"/>
    <property type="match status" value="1"/>
</dbReference>
<dbReference type="PANTHER" id="PTHR43537">
    <property type="entry name" value="TRANSCRIPTIONAL REGULATOR, GNTR FAMILY"/>
    <property type="match status" value="1"/>
</dbReference>
<evidence type="ECO:0000256" key="2">
    <source>
        <dbReference type="ARBA" id="ARBA00023125"/>
    </source>
</evidence>
<dbReference type="AlphaFoldDB" id="A0A444PX52"/>
<dbReference type="InterPro" id="IPR011711">
    <property type="entry name" value="GntR_C"/>
</dbReference>
<dbReference type="PROSITE" id="PS50949">
    <property type="entry name" value="HTH_GNTR"/>
    <property type="match status" value="1"/>
</dbReference>
<dbReference type="PANTHER" id="PTHR43537:SF24">
    <property type="entry name" value="GLUCONATE OPERON TRANSCRIPTIONAL REPRESSOR"/>
    <property type="match status" value="1"/>
</dbReference>
<comment type="caution">
    <text evidence="5">The sequence shown here is derived from an EMBL/GenBank/DDBJ whole genome shotgun (WGS) entry which is preliminary data.</text>
</comment>
<dbReference type="OrthoDB" id="9816161at2"/>
<dbReference type="InterPro" id="IPR036390">
    <property type="entry name" value="WH_DNA-bd_sf"/>
</dbReference>
<keyword evidence="3" id="KW-0804">Transcription</keyword>
<feature type="domain" description="HTH gntR-type" evidence="4">
    <location>
        <begin position="20"/>
        <end position="87"/>
    </location>
</feature>
<dbReference type="Pfam" id="PF00392">
    <property type="entry name" value="GntR"/>
    <property type="match status" value="1"/>
</dbReference>
<dbReference type="SUPFAM" id="SSF48008">
    <property type="entry name" value="GntR ligand-binding domain-like"/>
    <property type="match status" value="1"/>
</dbReference>
<dbReference type="Pfam" id="PF07729">
    <property type="entry name" value="FCD"/>
    <property type="match status" value="1"/>
</dbReference>
<dbReference type="EMBL" id="RZNB01000001">
    <property type="protein sequence ID" value="RWZ52462.1"/>
    <property type="molecule type" value="Genomic_DNA"/>
</dbReference>
<evidence type="ECO:0000313" key="5">
    <source>
        <dbReference type="EMBL" id="RWZ52462.1"/>
    </source>
</evidence>
<dbReference type="GO" id="GO:0003700">
    <property type="term" value="F:DNA-binding transcription factor activity"/>
    <property type="evidence" value="ECO:0007669"/>
    <property type="project" value="InterPro"/>
</dbReference>